<name>A0A4P2QS06_SORCE</name>
<feature type="region of interest" description="Disordered" evidence="4">
    <location>
        <begin position="439"/>
        <end position="458"/>
    </location>
</feature>
<dbReference type="Proteomes" id="UP000295497">
    <property type="component" value="Chromosome"/>
</dbReference>
<gene>
    <name evidence="6" type="ORF">SOCE836_049630</name>
</gene>
<evidence type="ECO:0000313" key="7">
    <source>
        <dbReference type="Proteomes" id="UP000295497"/>
    </source>
</evidence>
<keyword evidence="2" id="KW-0408">Iron</keyword>
<proteinExistence type="predicted"/>
<dbReference type="GO" id="GO:0005829">
    <property type="term" value="C:cytosol"/>
    <property type="evidence" value="ECO:0007669"/>
    <property type="project" value="TreeGrafter"/>
</dbReference>
<accession>A0A4P2QS06</accession>
<dbReference type="PANTHER" id="PTHR43160">
    <property type="entry name" value="ACONITATE HYDRATASE B"/>
    <property type="match status" value="1"/>
</dbReference>
<evidence type="ECO:0000256" key="4">
    <source>
        <dbReference type="SAM" id="MobiDB-lite"/>
    </source>
</evidence>
<dbReference type="EMBL" id="CP012672">
    <property type="protein sequence ID" value="AUX32816.1"/>
    <property type="molecule type" value="Genomic_DNA"/>
</dbReference>
<feature type="region of interest" description="Disordered" evidence="4">
    <location>
        <begin position="481"/>
        <end position="518"/>
    </location>
</feature>
<evidence type="ECO:0000313" key="6">
    <source>
        <dbReference type="EMBL" id="AUX32816.1"/>
    </source>
</evidence>
<keyword evidence="3" id="KW-0411">Iron-sulfur</keyword>
<dbReference type="PANTHER" id="PTHR43160:SF3">
    <property type="entry name" value="ACONITATE HYDRATASE, MITOCHONDRIAL"/>
    <property type="match status" value="1"/>
</dbReference>
<dbReference type="AlphaFoldDB" id="A0A4P2QS06"/>
<evidence type="ECO:0000256" key="1">
    <source>
        <dbReference type="ARBA" id="ARBA00022723"/>
    </source>
</evidence>
<evidence type="ECO:0000259" key="5">
    <source>
        <dbReference type="Pfam" id="PF00330"/>
    </source>
</evidence>
<keyword evidence="1" id="KW-0479">Metal-binding</keyword>
<dbReference type="GO" id="GO:0003994">
    <property type="term" value="F:aconitate hydratase activity"/>
    <property type="evidence" value="ECO:0007669"/>
    <property type="project" value="TreeGrafter"/>
</dbReference>
<dbReference type="GO" id="GO:0046872">
    <property type="term" value="F:metal ion binding"/>
    <property type="evidence" value="ECO:0007669"/>
    <property type="project" value="UniProtKB-KW"/>
</dbReference>
<dbReference type="InterPro" id="IPR050926">
    <property type="entry name" value="Aconitase/IPM_isomerase"/>
</dbReference>
<dbReference type="RefSeq" id="WP_129576340.1">
    <property type="nucleotide sequence ID" value="NZ_CP012672.1"/>
</dbReference>
<dbReference type="GO" id="GO:0003861">
    <property type="term" value="F:3-isopropylmalate dehydratase activity"/>
    <property type="evidence" value="ECO:0007669"/>
    <property type="project" value="UniProtKB-EC"/>
</dbReference>
<dbReference type="Gene3D" id="3.30.499.10">
    <property type="entry name" value="Aconitase, domain 3"/>
    <property type="match status" value="2"/>
</dbReference>
<dbReference type="InterPro" id="IPR001030">
    <property type="entry name" value="Acoase/IPM_deHydtase_lsu_aba"/>
</dbReference>
<protein>
    <submittedName>
        <fullName evidence="6">3-isopropylmalate dehydratase large subunit</fullName>
        <ecNumber evidence="6">4.2.1.33</ecNumber>
    </submittedName>
</protein>
<sequence length="640" mass="66460">MPQKILAGRATDPQLRGDLVQVKVDQVILSRAPSRALAEAIATGMKKTPVEVAVAYDGTCVADASSLADIDEGSPHSVSPEFPTYNIPIARPGIGFPAPVHLERFAAPARLALTDDPRLATVGGIGMLSLVVSPSQLGQALATGSAWLRPPRSVQIHLSGRVRPFVCARDVALELLRRNLDEVVRRIEGEHHAPVILEFAGPSARLLSVGDRAVLCGIAPQVGAAAALFVSDEKTEVFLRDQRRSKAHRALVPDPGAPCEEVVSIDLGTVDPLLMDEEGVVRPVRDLAGKPVAQVVLGGDSGVTLRDMLAAALLLKSKRVPSRLDLLVAPPSRQVLEVLAQSGALVDLVATGARIVEPDRRVVTSEIYPPPPGGLSLRTADPEPRIAGAPSFVVASAETLAYAVATGSVGDPRSFKRPVRVTVPRALPTDDVLILRDKKGEQVSTKKPPPAPTAVPWKGPLTLDVLAGVPKGSGRAAVGARGRKAAAPAEPAEPTAPAAPVAPSAPSAGDDMAPAAPAEGKAAGGVALVLSTLDEVRAVAERATDLSTVRAVVAPFVPSTAVSAFASEGIATFLVGAEALGSIKEQKSVELPAPAQWGDRVAAVFGSERVEVAWLATGMERSWTHAGTVRQPPSASKPAR</sequence>
<evidence type="ECO:0000256" key="3">
    <source>
        <dbReference type="ARBA" id="ARBA00023014"/>
    </source>
</evidence>
<feature type="domain" description="Aconitase/3-isopropylmalate dehydratase large subunit alpha/beta/alpha" evidence="5">
    <location>
        <begin position="84"/>
        <end position="273"/>
    </location>
</feature>
<dbReference type="InterPro" id="IPR015931">
    <property type="entry name" value="Acnase/IPM_dHydase_lsu_aba_1/3"/>
</dbReference>
<dbReference type="Pfam" id="PF00330">
    <property type="entry name" value="Aconitase"/>
    <property type="match status" value="1"/>
</dbReference>
<organism evidence="6 7">
    <name type="scientific">Sorangium cellulosum</name>
    <name type="common">Polyangium cellulosum</name>
    <dbReference type="NCBI Taxonomy" id="56"/>
    <lineage>
        <taxon>Bacteria</taxon>
        <taxon>Pseudomonadati</taxon>
        <taxon>Myxococcota</taxon>
        <taxon>Polyangia</taxon>
        <taxon>Polyangiales</taxon>
        <taxon>Polyangiaceae</taxon>
        <taxon>Sorangium</taxon>
    </lineage>
</organism>
<dbReference type="EC" id="4.2.1.33" evidence="6"/>
<dbReference type="GO" id="GO:0006099">
    <property type="term" value="P:tricarboxylic acid cycle"/>
    <property type="evidence" value="ECO:0007669"/>
    <property type="project" value="TreeGrafter"/>
</dbReference>
<dbReference type="InterPro" id="IPR036008">
    <property type="entry name" value="Aconitase_4Fe-4S_dom"/>
</dbReference>
<keyword evidence="6" id="KW-0456">Lyase</keyword>
<evidence type="ECO:0000256" key="2">
    <source>
        <dbReference type="ARBA" id="ARBA00023004"/>
    </source>
</evidence>
<reference evidence="6 7" key="1">
    <citation type="submission" date="2015-09" db="EMBL/GenBank/DDBJ databases">
        <title>Sorangium comparison.</title>
        <authorList>
            <person name="Zaburannyi N."/>
            <person name="Bunk B."/>
            <person name="Overmann J."/>
            <person name="Mueller R."/>
        </authorList>
    </citation>
    <scope>NUCLEOTIDE SEQUENCE [LARGE SCALE GENOMIC DNA]</scope>
    <source>
        <strain evidence="6 7">So ce836</strain>
    </source>
</reference>
<dbReference type="SUPFAM" id="SSF53732">
    <property type="entry name" value="Aconitase iron-sulfur domain"/>
    <property type="match status" value="1"/>
</dbReference>
<dbReference type="GO" id="GO:0051539">
    <property type="term" value="F:4 iron, 4 sulfur cluster binding"/>
    <property type="evidence" value="ECO:0007669"/>
    <property type="project" value="TreeGrafter"/>
</dbReference>